<dbReference type="PATRIC" id="fig|1618350.3.peg.683"/>
<keyword evidence="1" id="KW-0812">Transmembrane</keyword>
<keyword evidence="1" id="KW-1133">Transmembrane helix</keyword>
<dbReference type="EMBL" id="LBQB01000004">
    <property type="protein sequence ID" value="KKP69652.1"/>
    <property type="molecule type" value="Genomic_DNA"/>
</dbReference>
<evidence type="ECO:0000313" key="3">
    <source>
        <dbReference type="Proteomes" id="UP000034581"/>
    </source>
</evidence>
<sequence>MNVVKIYGLALVVFLAIDFLWLSLIAKDFYGEHLGFLMRDDPNLLAALIFYLLFVGGIVFFVIMPNKEQGSLTTMLLSGMFFGLVSYATYDLTNYATIKDWPFIIVVVDLAWGAIISGFTTTVVFYLMRLLKI</sequence>
<accession>A0A0G0EQR1</accession>
<gene>
    <name evidence="2" type="ORF">UR67_C0004G0049</name>
</gene>
<dbReference type="STRING" id="1618350.UR67_C0004G0049"/>
<feature type="transmembrane region" description="Helical" evidence="1">
    <location>
        <begin position="102"/>
        <end position="128"/>
    </location>
</feature>
<feature type="transmembrane region" description="Helical" evidence="1">
    <location>
        <begin position="7"/>
        <end position="24"/>
    </location>
</feature>
<evidence type="ECO:0000313" key="2">
    <source>
        <dbReference type="EMBL" id="KKP69652.1"/>
    </source>
</evidence>
<feature type="transmembrane region" description="Helical" evidence="1">
    <location>
        <begin position="44"/>
        <end position="63"/>
    </location>
</feature>
<keyword evidence="1" id="KW-0472">Membrane</keyword>
<organism evidence="2 3">
    <name type="scientific">candidate division CPR3 bacterium GW2011_GWF2_35_18</name>
    <dbReference type="NCBI Taxonomy" id="1618350"/>
    <lineage>
        <taxon>Bacteria</taxon>
        <taxon>Bacteria division CPR3</taxon>
    </lineage>
</organism>
<dbReference type="AlphaFoldDB" id="A0A0G0EQR1"/>
<feature type="transmembrane region" description="Helical" evidence="1">
    <location>
        <begin position="70"/>
        <end position="90"/>
    </location>
</feature>
<dbReference type="InterPro" id="IPR018687">
    <property type="entry name" value="DUF2177_membr"/>
</dbReference>
<evidence type="ECO:0000256" key="1">
    <source>
        <dbReference type="SAM" id="Phobius"/>
    </source>
</evidence>
<name>A0A0G0EQR1_UNCC3</name>
<protein>
    <recommendedName>
        <fullName evidence="4">Transmembrane protein</fullName>
    </recommendedName>
</protein>
<dbReference type="Proteomes" id="UP000034581">
    <property type="component" value="Unassembled WGS sequence"/>
</dbReference>
<dbReference type="Pfam" id="PF09945">
    <property type="entry name" value="DUF2177"/>
    <property type="match status" value="1"/>
</dbReference>
<proteinExistence type="predicted"/>
<comment type="caution">
    <text evidence="2">The sequence shown here is derived from an EMBL/GenBank/DDBJ whole genome shotgun (WGS) entry which is preliminary data.</text>
</comment>
<reference evidence="2 3" key="1">
    <citation type="journal article" date="2015" name="Nature">
        <title>rRNA introns, odd ribosomes, and small enigmatic genomes across a large radiation of phyla.</title>
        <authorList>
            <person name="Brown C.T."/>
            <person name="Hug L.A."/>
            <person name="Thomas B.C."/>
            <person name="Sharon I."/>
            <person name="Castelle C.J."/>
            <person name="Singh A."/>
            <person name="Wilkins M.J."/>
            <person name="Williams K.H."/>
            <person name="Banfield J.F."/>
        </authorList>
    </citation>
    <scope>NUCLEOTIDE SEQUENCE [LARGE SCALE GENOMIC DNA]</scope>
</reference>
<evidence type="ECO:0008006" key="4">
    <source>
        <dbReference type="Google" id="ProtNLM"/>
    </source>
</evidence>